<dbReference type="PANTHER" id="PTHR48022:SF30">
    <property type="entry name" value="MAJOR FACILITATOR SUPERFAMILY (MFS) PROFILE DOMAIN-CONTAINING PROTEIN"/>
    <property type="match status" value="1"/>
</dbReference>
<dbReference type="InterPro" id="IPR003663">
    <property type="entry name" value="Sugar/inositol_transpt"/>
</dbReference>
<dbReference type="InterPro" id="IPR036259">
    <property type="entry name" value="MFS_trans_sf"/>
</dbReference>
<dbReference type="Proteomes" id="UP000322873">
    <property type="component" value="Unassembled WGS sequence"/>
</dbReference>
<dbReference type="InterPro" id="IPR005828">
    <property type="entry name" value="MFS_sugar_transport-like"/>
</dbReference>
<dbReference type="PROSITE" id="PS00217">
    <property type="entry name" value="SUGAR_TRANSPORT_2"/>
    <property type="match status" value="1"/>
</dbReference>
<dbReference type="Pfam" id="PF00083">
    <property type="entry name" value="Sugar_tr"/>
    <property type="match status" value="1"/>
</dbReference>
<dbReference type="Gene3D" id="1.20.1250.20">
    <property type="entry name" value="MFS general substrate transporter like domains"/>
    <property type="match status" value="1"/>
</dbReference>
<feature type="transmembrane region" description="Helical" evidence="8">
    <location>
        <begin position="293"/>
        <end position="315"/>
    </location>
</feature>
<dbReference type="PANTHER" id="PTHR48022">
    <property type="entry name" value="PLASTIDIC GLUCOSE TRANSPORTER 4"/>
    <property type="match status" value="1"/>
</dbReference>
<protein>
    <recommendedName>
        <fullName evidence="9">Major facilitator superfamily (MFS) profile domain-containing protein</fullName>
    </recommendedName>
</protein>
<comment type="subcellular location">
    <subcellularLocation>
        <location evidence="1">Membrane</location>
        <topology evidence="1">Multi-pass membrane protein</topology>
    </subcellularLocation>
</comment>
<feature type="transmembrane region" description="Helical" evidence="8">
    <location>
        <begin position="81"/>
        <end position="101"/>
    </location>
</feature>
<sequence>MPESDVKTPVPRTDEKQSLERGDSSHSDGVEIPRHTSFVNVMVLVTACLGGFLYGFAANAISGTVAQPTFIAKFLTNSQALQLTDAMLGGFLGGAMVGSLLQAPIANKFGRRIANAVAAAIVIFAAAISSGAVNVAMFIAGRVLTGVGAGMVLANSPVYMSEVAPPHNRGMLVGLQGVGIVTAYIMAAICALGFNFVEADYQWRLVFIVLCGVACLLLLSLWFLPESPRWLMEKGREAEAIQVLEYLHKTKADPYNTLARAEAVQIKAQVDTERALPKGFIYIFSTPHLRKRAFISIILWTMGQGTGITAIANLIPTFMAGLGFGTVVQLGLGVVWSVCAVIGCGINVVLLDRIGRRKLLIIGGFGMAAILSTMAALVKYYLGTPAGPGVRALVALYFIMGAFFTSTIECTSYVYGSEIWPTHLRSEGSTITYLSFFGNAIAYSAPVSVGLNNIGWKFYMILIVVTVVTTIMIVLWFPETMGLTLEEINVTFGDKVELELKDALYNETETLDASKRMLLHTLSNMNDSSTYNIIGKGNNEDNLMI</sequence>
<evidence type="ECO:0000313" key="11">
    <source>
        <dbReference type="Proteomes" id="UP000322873"/>
    </source>
</evidence>
<evidence type="ECO:0000256" key="5">
    <source>
        <dbReference type="ARBA" id="ARBA00022989"/>
    </source>
</evidence>
<dbReference type="SUPFAM" id="SSF103473">
    <property type="entry name" value="MFS general substrate transporter"/>
    <property type="match status" value="1"/>
</dbReference>
<feature type="transmembrane region" description="Helical" evidence="8">
    <location>
        <begin position="172"/>
        <end position="197"/>
    </location>
</feature>
<accession>A0A5M9JKU7</accession>
<keyword evidence="4 8" id="KW-0812">Transmembrane</keyword>
<feature type="transmembrane region" description="Helical" evidence="8">
    <location>
        <begin position="359"/>
        <end position="382"/>
    </location>
</feature>
<evidence type="ECO:0000256" key="7">
    <source>
        <dbReference type="SAM" id="MobiDB-lite"/>
    </source>
</evidence>
<feature type="transmembrane region" description="Helical" evidence="8">
    <location>
        <begin position="113"/>
        <end position="133"/>
    </location>
</feature>
<evidence type="ECO:0000256" key="8">
    <source>
        <dbReference type="SAM" id="Phobius"/>
    </source>
</evidence>
<organism evidence="10 11">
    <name type="scientific">Monilinia fructicola</name>
    <name type="common">Brown rot fungus</name>
    <name type="synonym">Ciboria fructicola</name>
    <dbReference type="NCBI Taxonomy" id="38448"/>
    <lineage>
        <taxon>Eukaryota</taxon>
        <taxon>Fungi</taxon>
        <taxon>Dikarya</taxon>
        <taxon>Ascomycota</taxon>
        <taxon>Pezizomycotina</taxon>
        <taxon>Leotiomycetes</taxon>
        <taxon>Helotiales</taxon>
        <taxon>Sclerotiniaceae</taxon>
        <taxon>Monilinia</taxon>
    </lineage>
</organism>
<dbReference type="AlphaFoldDB" id="A0A5M9JKU7"/>
<evidence type="ECO:0000256" key="6">
    <source>
        <dbReference type="ARBA" id="ARBA00023136"/>
    </source>
</evidence>
<feature type="transmembrane region" description="Helical" evidence="8">
    <location>
        <begin position="428"/>
        <end position="446"/>
    </location>
</feature>
<keyword evidence="6 8" id="KW-0472">Membrane</keyword>
<evidence type="ECO:0000256" key="3">
    <source>
        <dbReference type="ARBA" id="ARBA00022448"/>
    </source>
</evidence>
<evidence type="ECO:0000313" key="10">
    <source>
        <dbReference type="EMBL" id="KAA8570104.1"/>
    </source>
</evidence>
<feature type="transmembrane region" description="Helical" evidence="8">
    <location>
        <begin position="38"/>
        <end position="61"/>
    </location>
</feature>
<keyword evidence="5 8" id="KW-1133">Transmembrane helix</keyword>
<comment type="caution">
    <text evidence="10">The sequence shown here is derived from an EMBL/GenBank/DDBJ whole genome shotgun (WGS) entry which is preliminary data.</text>
</comment>
<gene>
    <name evidence="10" type="ORF">EYC84_002436</name>
</gene>
<feature type="transmembrane region" description="Helical" evidence="8">
    <location>
        <begin position="327"/>
        <end position="350"/>
    </location>
</feature>
<name>A0A5M9JKU7_MONFR</name>
<dbReference type="PRINTS" id="PR00171">
    <property type="entry name" value="SUGRTRNSPORT"/>
</dbReference>
<feature type="region of interest" description="Disordered" evidence="7">
    <location>
        <begin position="1"/>
        <end position="29"/>
    </location>
</feature>
<comment type="similarity">
    <text evidence="2">Belongs to the major facilitator superfamily. Sugar transporter (TC 2.A.1.1) family.</text>
</comment>
<evidence type="ECO:0000256" key="1">
    <source>
        <dbReference type="ARBA" id="ARBA00004141"/>
    </source>
</evidence>
<feature type="transmembrane region" description="Helical" evidence="8">
    <location>
        <begin position="203"/>
        <end position="224"/>
    </location>
</feature>
<feature type="transmembrane region" description="Helical" evidence="8">
    <location>
        <begin position="394"/>
        <end position="416"/>
    </location>
</feature>
<evidence type="ECO:0000256" key="4">
    <source>
        <dbReference type="ARBA" id="ARBA00022692"/>
    </source>
</evidence>
<evidence type="ECO:0000256" key="2">
    <source>
        <dbReference type="ARBA" id="ARBA00010992"/>
    </source>
</evidence>
<feature type="domain" description="Major facilitator superfamily (MFS) profile" evidence="9">
    <location>
        <begin position="43"/>
        <end position="481"/>
    </location>
</feature>
<reference evidence="10 11" key="1">
    <citation type="submission" date="2019-06" db="EMBL/GenBank/DDBJ databases">
        <title>Genome Sequence of the Brown Rot Fungal Pathogen Monilinia fructicola.</title>
        <authorList>
            <person name="De Miccolis Angelini R.M."/>
            <person name="Landi L."/>
            <person name="Abate D."/>
            <person name="Pollastro S."/>
            <person name="Romanazzi G."/>
            <person name="Faretra F."/>
        </authorList>
    </citation>
    <scope>NUCLEOTIDE SEQUENCE [LARGE SCALE GENOMIC DNA]</scope>
    <source>
        <strain evidence="10 11">Mfrc123</strain>
    </source>
</reference>
<evidence type="ECO:0000259" key="9">
    <source>
        <dbReference type="PROSITE" id="PS50850"/>
    </source>
</evidence>
<dbReference type="GO" id="GO:0005351">
    <property type="term" value="F:carbohydrate:proton symporter activity"/>
    <property type="evidence" value="ECO:0007669"/>
    <property type="project" value="TreeGrafter"/>
</dbReference>
<dbReference type="VEuPathDB" id="FungiDB:MFRU_005g02450"/>
<keyword evidence="11" id="KW-1185">Reference proteome</keyword>
<dbReference type="InterPro" id="IPR005829">
    <property type="entry name" value="Sugar_transporter_CS"/>
</dbReference>
<keyword evidence="3" id="KW-0813">Transport</keyword>
<dbReference type="InterPro" id="IPR050360">
    <property type="entry name" value="MFS_Sugar_Transporters"/>
</dbReference>
<dbReference type="InterPro" id="IPR020846">
    <property type="entry name" value="MFS_dom"/>
</dbReference>
<proteinExistence type="inferred from homology"/>
<dbReference type="GO" id="GO:0016020">
    <property type="term" value="C:membrane"/>
    <property type="evidence" value="ECO:0007669"/>
    <property type="project" value="UniProtKB-SubCell"/>
</dbReference>
<feature type="transmembrane region" description="Helical" evidence="8">
    <location>
        <begin position="458"/>
        <end position="477"/>
    </location>
</feature>
<dbReference type="PROSITE" id="PS50850">
    <property type="entry name" value="MFS"/>
    <property type="match status" value="1"/>
</dbReference>
<dbReference type="EMBL" id="VICG01000007">
    <property type="protein sequence ID" value="KAA8570104.1"/>
    <property type="molecule type" value="Genomic_DNA"/>
</dbReference>